<evidence type="ECO:0000256" key="6">
    <source>
        <dbReference type="ARBA" id="ARBA00022737"/>
    </source>
</evidence>
<dbReference type="EMBL" id="JBFDAA010000009">
    <property type="protein sequence ID" value="KAL1129370.1"/>
    <property type="molecule type" value="Genomic_DNA"/>
</dbReference>
<comment type="catalytic activity">
    <reaction evidence="1 13">
        <text>Catalyzes the rearrangement of -S-S- bonds in proteins.</text>
        <dbReference type="EC" id="5.3.4.1"/>
    </reaction>
</comment>
<dbReference type="InterPro" id="IPR013766">
    <property type="entry name" value="Thioredoxin_domain"/>
</dbReference>
<feature type="region of interest" description="Disordered" evidence="14">
    <location>
        <begin position="430"/>
        <end position="453"/>
    </location>
</feature>
<keyword evidence="7" id="KW-0256">Endoplasmic reticulum</keyword>
<dbReference type="PRINTS" id="PR00421">
    <property type="entry name" value="THIOREDOXIN"/>
</dbReference>
<feature type="domain" description="Thioredoxin" evidence="15">
    <location>
        <begin position="304"/>
        <end position="429"/>
    </location>
</feature>
<proteinExistence type="inferred from homology"/>
<evidence type="ECO:0000256" key="10">
    <source>
        <dbReference type="ARBA" id="ARBA00023284"/>
    </source>
</evidence>
<keyword evidence="10 11" id="KW-0676">Redox-active center</keyword>
<comment type="caution">
    <text evidence="16">The sequence shown here is derived from an EMBL/GenBank/DDBJ whole genome shotgun (WGS) entry which is preliminary data.</text>
</comment>
<dbReference type="PROSITE" id="PS00194">
    <property type="entry name" value="THIOREDOXIN_1"/>
    <property type="match status" value="1"/>
</dbReference>
<dbReference type="InterPro" id="IPR005788">
    <property type="entry name" value="PDI_thioredoxin-like_dom"/>
</dbReference>
<dbReference type="SUPFAM" id="SSF52833">
    <property type="entry name" value="Thioredoxin-like"/>
    <property type="match status" value="4"/>
</dbReference>
<feature type="domain" description="Thioredoxin" evidence="15">
    <location>
        <begin position="1"/>
        <end position="90"/>
    </location>
</feature>
<dbReference type="CDD" id="cd02995">
    <property type="entry name" value="PDI_a_PDI_a'_C"/>
    <property type="match status" value="1"/>
</dbReference>
<evidence type="ECO:0000256" key="4">
    <source>
        <dbReference type="ARBA" id="ARBA00012723"/>
    </source>
</evidence>
<dbReference type="PROSITE" id="PS51352">
    <property type="entry name" value="THIOREDOXIN_2"/>
    <property type="match status" value="2"/>
</dbReference>
<organism evidence="16 17">
    <name type="scientific">Ranatra chinensis</name>
    <dbReference type="NCBI Taxonomy" id="642074"/>
    <lineage>
        <taxon>Eukaryota</taxon>
        <taxon>Metazoa</taxon>
        <taxon>Ecdysozoa</taxon>
        <taxon>Arthropoda</taxon>
        <taxon>Hexapoda</taxon>
        <taxon>Insecta</taxon>
        <taxon>Pterygota</taxon>
        <taxon>Neoptera</taxon>
        <taxon>Paraneoptera</taxon>
        <taxon>Hemiptera</taxon>
        <taxon>Heteroptera</taxon>
        <taxon>Panheteroptera</taxon>
        <taxon>Nepomorpha</taxon>
        <taxon>Nepidae</taxon>
        <taxon>Ranatrinae</taxon>
        <taxon>Ranatra</taxon>
    </lineage>
</organism>
<dbReference type="CDD" id="cd02982">
    <property type="entry name" value="PDI_b'_family"/>
    <property type="match status" value="1"/>
</dbReference>
<accession>A0ABD0YDJ2</accession>
<evidence type="ECO:0000256" key="9">
    <source>
        <dbReference type="ARBA" id="ARBA00023235"/>
    </source>
</evidence>
<dbReference type="Gene3D" id="3.40.30.10">
    <property type="entry name" value="Glutaredoxin"/>
    <property type="match status" value="4"/>
</dbReference>
<evidence type="ECO:0000256" key="12">
    <source>
        <dbReference type="RuleBase" id="RU004208"/>
    </source>
</evidence>
<evidence type="ECO:0000256" key="13">
    <source>
        <dbReference type="RuleBase" id="RU361130"/>
    </source>
</evidence>
<feature type="disulfide bond" description="Redox-active" evidence="11">
    <location>
        <begin position="12"/>
        <end position="15"/>
    </location>
</feature>
<keyword evidence="8 11" id="KW-1015">Disulfide bond</keyword>
<evidence type="ECO:0000256" key="3">
    <source>
        <dbReference type="ARBA" id="ARBA00006347"/>
    </source>
</evidence>
<dbReference type="PANTHER" id="PTHR18929:SF240">
    <property type="entry name" value="PROTEIN DISULFIDE-ISOMERASE"/>
    <property type="match status" value="1"/>
</dbReference>
<evidence type="ECO:0000256" key="1">
    <source>
        <dbReference type="ARBA" id="ARBA00001182"/>
    </source>
</evidence>
<keyword evidence="9 13" id="KW-0413">Isomerase</keyword>
<dbReference type="Pfam" id="PF00085">
    <property type="entry name" value="Thioredoxin"/>
    <property type="match status" value="2"/>
</dbReference>
<comment type="subcellular location">
    <subcellularLocation>
        <location evidence="2">Endoplasmic reticulum lumen</location>
    </subcellularLocation>
</comment>
<dbReference type="NCBIfam" id="TIGR01126">
    <property type="entry name" value="pdi_dom"/>
    <property type="match status" value="1"/>
</dbReference>
<protein>
    <recommendedName>
        <fullName evidence="4 13">Protein disulfide-isomerase</fullName>
        <ecNumber evidence="4 13">5.3.4.1</ecNumber>
    </recommendedName>
</protein>
<feature type="non-terminal residue" evidence="16">
    <location>
        <position position="1"/>
    </location>
</feature>
<dbReference type="Proteomes" id="UP001558652">
    <property type="component" value="Unassembled WGS sequence"/>
</dbReference>
<evidence type="ECO:0000256" key="5">
    <source>
        <dbReference type="ARBA" id="ARBA00022729"/>
    </source>
</evidence>
<evidence type="ECO:0000256" key="14">
    <source>
        <dbReference type="SAM" id="MobiDB-lite"/>
    </source>
</evidence>
<dbReference type="FunFam" id="3.40.30.10:FF:000030">
    <property type="entry name" value="Protein disulfide-isomerase"/>
    <property type="match status" value="1"/>
</dbReference>
<evidence type="ECO:0000259" key="15">
    <source>
        <dbReference type="PROSITE" id="PS51352"/>
    </source>
</evidence>
<dbReference type="InterPro" id="IPR005792">
    <property type="entry name" value="Prot_disulphide_isomerase"/>
</dbReference>
<dbReference type="FunFam" id="3.40.30.10:FF:000107">
    <property type="entry name" value="Protein disulfide-isomerase 5-2"/>
    <property type="match status" value="1"/>
</dbReference>
<comment type="similarity">
    <text evidence="3 12">Belongs to the protein disulfide isomerase family.</text>
</comment>
<dbReference type="Pfam" id="PF13848">
    <property type="entry name" value="Thioredoxin_6"/>
    <property type="match status" value="1"/>
</dbReference>
<sequence>DDVLCISDAPWCGHCKALAPEFVKAAASLAEKDPSIKLAKVDATEETELAEQHNVRGYPTLKFFKNGVPVDYMGGRQADDIVNWLVKKTGPPAKTLTSVDDLKAFIDANNVAVVGFLPDRESEIAKTFLSVADVVDDQQFAIVSDTAIFPEFQVEGEKVVLFKKFDETAYYSGENTEEALKKFITTESLPLIVEFNHETAQKIFGGEIKSHLLLFLSKEAGHFEKYLEPVKPISKQYRDKILFVVINSDEPDHQRILEFFGMKESEVPAMRVIRLEEDMSKFKPEVPELGPGNIQSFIEAFLEGKLKEHLLSQDLPDDWNEAPVKVLVSTNFDEVAFDKSKDVLVEFYAPWCGHCKQLTPVYDKLGEAFKDKEDVVIAKMDATANELEHTKITSFPTIKLYSKGENKVVEYNGERTLEGLKKFLETGGEYGQAVPEDVEEESEDDDVPRKDEL</sequence>
<evidence type="ECO:0000256" key="7">
    <source>
        <dbReference type="ARBA" id="ARBA00022824"/>
    </source>
</evidence>
<keyword evidence="6" id="KW-0677">Repeat</keyword>
<dbReference type="PANTHER" id="PTHR18929">
    <property type="entry name" value="PROTEIN DISULFIDE ISOMERASE"/>
    <property type="match status" value="1"/>
</dbReference>
<gene>
    <name evidence="16" type="ORF">AAG570_013897</name>
</gene>
<keyword evidence="5" id="KW-0732">Signal</keyword>
<dbReference type="CDD" id="cd02961">
    <property type="entry name" value="PDI_a_family"/>
    <property type="match status" value="1"/>
</dbReference>
<dbReference type="InterPro" id="IPR036249">
    <property type="entry name" value="Thioredoxin-like_sf"/>
</dbReference>
<dbReference type="InterPro" id="IPR017937">
    <property type="entry name" value="Thioredoxin_CS"/>
</dbReference>
<reference evidence="16 17" key="1">
    <citation type="submission" date="2024-07" db="EMBL/GenBank/DDBJ databases">
        <title>Chromosome-level genome assembly of the water stick insect Ranatra chinensis (Heteroptera: Nepidae).</title>
        <authorList>
            <person name="Liu X."/>
        </authorList>
    </citation>
    <scope>NUCLEOTIDE SEQUENCE [LARGE SCALE GENOMIC DNA]</scope>
    <source>
        <strain evidence="16">Cailab_2021Rc</strain>
        <tissue evidence="16">Muscle</tissue>
    </source>
</reference>
<dbReference type="FunFam" id="3.40.30.10:FF:000042">
    <property type="entry name" value="protein disulfide-isomerase A2"/>
    <property type="match status" value="1"/>
</dbReference>
<name>A0ABD0YDJ2_9HEMI</name>
<dbReference type="NCBIfam" id="TIGR01130">
    <property type="entry name" value="ER_PDI_fam"/>
    <property type="match status" value="1"/>
</dbReference>
<keyword evidence="17" id="KW-1185">Reference proteome</keyword>
<evidence type="ECO:0000256" key="11">
    <source>
        <dbReference type="PIRSR" id="PIRSR605792-51"/>
    </source>
</evidence>
<dbReference type="GO" id="GO:0005788">
    <property type="term" value="C:endoplasmic reticulum lumen"/>
    <property type="evidence" value="ECO:0007669"/>
    <property type="project" value="UniProtKB-SubCell"/>
</dbReference>
<feature type="disulfide bond" description="Redox-active" evidence="11">
    <location>
        <begin position="352"/>
        <end position="355"/>
    </location>
</feature>
<evidence type="ECO:0000256" key="8">
    <source>
        <dbReference type="ARBA" id="ARBA00023157"/>
    </source>
</evidence>
<evidence type="ECO:0000256" key="2">
    <source>
        <dbReference type="ARBA" id="ARBA00004319"/>
    </source>
</evidence>
<dbReference type="FunFam" id="3.40.30.10:FF:000027">
    <property type="entry name" value="protein disulfide-isomerase A2"/>
    <property type="match status" value="1"/>
</dbReference>
<dbReference type="AlphaFoldDB" id="A0ABD0YDJ2"/>
<evidence type="ECO:0000313" key="17">
    <source>
        <dbReference type="Proteomes" id="UP001558652"/>
    </source>
</evidence>
<evidence type="ECO:0000313" key="16">
    <source>
        <dbReference type="EMBL" id="KAL1129370.1"/>
    </source>
</evidence>
<dbReference type="GO" id="GO:0003756">
    <property type="term" value="F:protein disulfide isomerase activity"/>
    <property type="evidence" value="ECO:0007669"/>
    <property type="project" value="UniProtKB-EC"/>
</dbReference>
<feature type="compositionally biased region" description="Acidic residues" evidence="14">
    <location>
        <begin position="436"/>
        <end position="446"/>
    </location>
</feature>
<dbReference type="CDD" id="cd02981">
    <property type="entry name" value="PDI_b_family"/>
    <property type="match status" value="1"/>
</dbReference>
<dbReference type="EC" id="5.3.4.1" evidence="4 13"/>